<name>A0A8X8BAH4_BRACI</name>
<organism evidence="1 2">
    <name type="scientific">Brassica carinata</name>
    <name type="common">Ethiopian mustard</name>
    <name type="synonym">Abyssinian cabbage</name>
    <dbReference type="NCBI Taxonomy" id="52824"/>
    <lineage>
        <taxon>Eukaryota</taxon>
        <taxon>Viridiplantae</taxon>
        <taxon>Streptophyta</taxon>
        <taxon>Embryophyta</taxon>
        <taxon>Tracheophyta</taxon>
        <taxon>Spermatophyta</taxon>
        <taxon>Magnoliopsida</taxon>
        <taxon>eudicotyledons</taxon>
        <taxon>Gunneridae</taxon>
        <taxon>Pentapetalae</taxon>
        <taxon>rosids</taxon>
        <taxon>malvids</taxon>
        <taxon>Brassicales</taxon>
        <taxon>Brassicaceae</taxon>
        <taxon>Brassiceae</taxon>
        <taxon>Brassica</taxon>
    </lineage>
</organism>
<gene>
    <name evidence="1" type="ORF">Bca52824_010803</name>
</gene>
<sequence length="144" mass="15980">MHARQFLQQRTGIDDQTERGETLTPLLNMYKAQMQFCMFLGLFSNAHYQIINGLESVVEGSTEAKHTPVVAVTFTVGVRFSNNVYGEIIEALKASTLRLPILKSFDLKHTVHSAVDVVLGMASSQRQNSIIIVGGGNMRGWPEK</sequence>
<keyword evidence="2" id="KW-1185">Reference proteome</keyword>
<protein>
    <submittedName>
        <fullName evidence="1">Uncharacterized protein</fullName>
    </submittedName>
</protein>
<dbReference type="AlphaFoldDB" id="A0A8X8BAH4"/>
<comment type="caution">
    <text evidence="1">The sequence shown here is derived from an EMBL/GenBank/DDBJ whole genome shotgun (WGS) entry which is preliminary data.</text>
</comment>
<dbReference type="Proteomes" id="UP000886595">
    <property type="component" value="Unassembled WGS sequence"/>
</dbReference>
<proteinExistence type="predicted"/>
<reference evidence="1 2" key="1">
    <citation type="submission" date="2020-02" db="EMBL/GenBank/DDBJ databases">
        <authorList>
            <person name="Ma Q."/>
            <person name="Huang Y."/>
            <person name="Song X."/>
            <person name="Pei D."/>
        </authorList>
    </citation>
    <scope>NUCLEOTIDE SEQUENCE [LARGE SCALE GENOMIC DNA]</scope>
    <source>
        <strain evidence="1">Sxm20200214</strain>
        <tissue evidence="1">Leaf</tissue>
    </source>
</reference>
<dbReference type="GO" id="GO:0099402">
    <property type="term" value="P:plant organ development"/>
    <property type="evidence" value="ECO:0007669"/>
    <property type="project" value="TreeGrafter"/>
</dbReference>
<evidence type="ECO:0000313" key="1">
    <source>
        <dbReference type="EMBL" id="KAG2328075.1"/>
    </source>
</evidence>
<dbReference type="EMBL" id="JAAMPC010000002">
    <property type="protein sequence ID" value="KAG2328075.1"/>
    <property type="molecule type" value="Genomic_DNA"/>
</dbReference>
<accession>A0A8X8BAH4</accession>
<dbReference type="GO" id="GO:0009706">
    <property type="term" value="C:chloroplast inner membrane"/>
    <property type="evidence" value="ECO:0007669"/>
    <property type="project" value="TreeGrafter"/>
</dbReference>
<dbReference type="PANTHER" id="PTHR31038">
    <property type="entry name" value="EXPRESSED PROTEIN-RELATED"/>
    <property type="match status" value="1"/>
</dbReference>
<dbReference type="PANTHER" id="PTHR31038:SF18">
    <property type="entry name" value="PROTEIN RETICULATA-RELATED 1, CHLOROPLASTIC"/>
    <property type="match status" value="1"/>
</dbReference>
<evidence type="ECO:0000313" key="2">
    <source>
        <dbReference type="Proteomes" id="UP000886595"/>
    </source>
</evidence>
<dbReference type="OrthoDB" id="1698435at2759"/>